<gene>
    <name evidence="2" type="ORF">INT43_002049</name>
</gene>
<organism evidence="2 3">
    <name type="scientific">Mortierella isabellina</name>
    <name type="common">Filamentous fungus</name>
    <name type="synonym">Umbelopsis isabellina</name>
    <dbReference type="NCBI Taxonomy" id="91625"/>
    <lineage>
        <taxon>Eukaryota</taxon>
        <taxon>Fungi</taxon>
        <taxon>Fungi incertae sedis</taxon>
        <taxon>Mucoromycota</taxon>
        <taxon>Mucoromycotina</taxon>
        <taxon>Umbelopsidomycetes</taxon>
        <taxon>Umbelopsidales</taxon>
        <taxon>Umbelopsidaceae</taxon>
        <taxon>Umbelopsis</taxon>
    </lineage>
</organism>
<dbReference type="EMBL" id="JAEPQZ010000007">
    <property type="protein sequence ID" value="KAG2179199.1"/>
    <property type="molecule type" value="Genomic_DNA"/>
</dbReference>
<protein>
    <submittedName>
        <fullName evidence="2">Uncharacterized protein</fullName>
    </submittedName>
</protein>
<evidence type="ECO:0000313" key="3">
    <source>
        <dbReference type="Proteomes" id="UP000654370"/>
    </source>
</evidence>
<proteinExistence type="predicted"/>
<name>A0A8H7UHD0_MORIS</name>
<sequence>MKTISLIAALSFVSLTLSRPSNATHSIADTSVVHVTSSKDFCLFLPPVSHTKTATDLGLDAKKATSVCRSGNTTFSPHLISSAHYKKTKDYVQITGKLNLKGGYTGFQQFDDSLPKKSQCKGYKSFISLIDAEEGYYCLRCCNDNSCPTTEASLGCQDIIPGKY</sequence>
<dbReference type="AlphaFoldDB" id="A0A8H7UHD0"/>
<feature type="chain" id="PRO_5034225092" evidence="1">
    <location>
        <begin position="19"/>
        <end position="164"/>
    </location>
</feature>
<accession>A0A8H7UHD0</accession>
<evidence type="ECO:0000256" key="1">
    <source>
        <dbReference type="SAM" id="SignalP"/>
    </source>
</evidence>
<keyword evidence="1" id="KW-0732">Signal</keyword>
<keyword evidence="3" id="KW-1185">Reference proteome</keyword>
<dbReference type="OrthoDB" id="3044029at2759"/>
<reference evidence="2" key="1">
    <citation type="submission" date="2020-12" db="EMBL/GenBank/DDBJ databases">
        <title>Metabolic potential, ecology and presence of endohyphal bacteria is reflected in genomic diversity of Mucoromycotina.</title>
        <authorList>
            <person name="Muszewska A."/>
            <person name="Okrasinska A."/>
            <person name="Steczkiewicz K."/>
            <person name="Drgas O."/>
            <person name="Orlowska M."/>
            <person name="Perlinska-Lenart U."/>
            <person name="Aleksandrzak-Piekarczyk T."/>
            <person name="Szatraj K."/>
            <person name="Zielenkiewicz U."/>
            <person name="Pilsyk S."/>
            <person name="Malc E."/>
            <person name="Mieczkowski P."/>
            <person name="Kruszewska J.S."/>
            <person name="Biernat P."/>
            <person name="Pawlowska J."/>
        </authorList>
    </citation>
    <scope>NUCLEOTIDE SEQUENCE</scope>
    <source>
        <strain evidence="2">WA0000067209</strain>
    </source>
</reference>
<dbReference type="Proteomes" id="UP000654370">
    <property type="component" value="Unassembled WGS sequence"/>
</dbReference>
<comment type="caution">
    <text evidence="2">The sequence shown here is derived from an EMBL/GenBank/DDBJ whole genome shotgun (WGS) entry which is preliminary data.</text>
</comment>
<evidence type="ECO:0000313" key="2">
    <source>
        <dbReference type="EMBL" id="KAG2179199.1"/>
    </source>
</evidence>
<feature type="signal peptide" evidence="1">
    <location>
        <begin position="1"/>
        <end position="18"/>
    </location>
</feature>